<dbReference type="Gene3D" id="2.40.50.140">
    <property type="entry name" value="Nucleic acid-binding proteins"/>
    <property type="match status" value="1"/>
</dbReference>
<dbReference type="Gene3D" id="1.10.287.610">
    <property type="entry name" value="Helix hairpin bin"/>
    <property type="match status" value="1"/>
</dbReference>
<evidence type="ECO:0000256" key="10">
    <source>
        <dbReference type="HAMAP-Rule" id="MF_01588"/>
    </source>
</evidence>
<evidence type="ECO:0000256" key="4">
    <source>
        <dbReference type="ARBA" id="ARBA00022763"/>
    </source>
</evidence>
<evidence type="ECO:0000256" key="3">
    <source>
        <dbReference type="ARBA" id="ARBA00022723"/>
    </source>
</evidence>
<dbReference type="PANTHER" id="PTHR23389:SF9">
    <property type="entry name" value="DNA LIGASE"/>
    <property type="match status" value="1"/>
</dbReference>
<dbReference type="PANTHER" id="PTHR23389">
    <property type="entry name" value="CHROMOSOME TRANSMISSION FIDELITY FACTOR 18"/>
    <property type="match status" value="1"/>
</dbReference>
<feature type="region of interest" description="Disordered" evidence="11">
    <location>
        <begin position="97"/>
        <end position="117"/>
    </location>
</feature>
<dbReference type="Pfam" id="PF12826">
    <property type="entry name" value="HHH_2"/>
    <property type="match status" value="1"/>
</dbReference>
<dbReference type="SUPFAM" id="SSF47781">
    <property type="entry name" value="RuvA domain 2-like"/>
    <property type="match status" value="1"/>
</dbReference>
<dbReference type="SMART" id="SM00292">
    <property type="entry name" value="BRCT"/>
    <property type="match status" value="1"/>
</dbReference>
<comment type="function">
    <text evidence="10">DNA ligase that catalyzes the formation of phosphodiester linkages between 5'-phosphoryl and 3'-hydroxyl groups in double-stranded DNA using NAD as a coenzyme and as the energy source for the reaction. It is essential for DNA replication and repair of damaged DNA.</text>
</comment>
<feature type="active site" description="N6-AMP-lysine intermediate" evidence="10">
    <location>
        <position position="220"/>
    </location>
</feature>
<evidence type="ECO:0000313" key="14">
    <source>
        <dbReference type="Proteomes" id="UP000006659"/>
    </source>
</evidence>
<dbReference type="SUPFAM" id="SSF56091">
    <property type="entry name" value="DNA ligase/mRNA capping enzyme, catalytic domain"/>
    <property type="match status" value="1"/>
</dbReference>
<dbReference type="EMBL" id="CP002917">
    <property type="protein sequence ID" value="AEK37157.1"/>
    <property type="molecule type" value="Genomic_DNA"/>
</dbReference>
<dbReference type="KEGG" id="cva:CVAR_1805"/>
<feature type="binding site" evidence="10">
    <location>
        <begin position="193"/>
        <end position="194"/>
    </location>
    <ligand>
        <name>NAD(+)</name>
        <dbReference type="ChEBI" id="CHEBI:57540"/>
    </ligand>
</feature>
<dbReference type="Gene3D" id="3.40.50.10190">
    <property type="entry name" value="BRCT domain"/>
    <property type="match status" value="1"/>
</dbReference>
<evidence type="ECO:0000256" key="11">
    <source>
        <dbReference type="SAM" id="MobiDB-lite"/>
    </source>
</evidence>
<dbReference type="CDD" id="cd17748">
    <property type="entry name" value="BRCT_DNA_ligase_like"/>
    <property type="match status" value="1"/>
</dbReference>
<comment type="similarity">
    <text evidence="10">Belongs to the NAD-dependent DNA ligase family. LigA subfamily.</text>
</comment>
<dbReference type="Gene3D" id="1.10.150.20">
    <property type="entry name" value="5' to 3' exonuclease, C-terminal subdomain"/>
    <property type="match status" value="2"/>
</dbReference>
<dbReference type="InterPro" id="IPR001357">
    <property type="entry name" value="BRCT_dom"/>
</dbReference>
<organism evidence="13 14">
    <name type="scientific">Corynebacterium variabile (strain DSM 44702 / CIP 107183 / JCM 12073 / NCIMB 30131)</name>
    <name type="common">Corynebacterium mooreparkense</name>
    <dbReference type="NCBI Taxonomy" id="858619"/>
    <lineage>
        <taxon>Bacteria</taxon>
        <taxon>Bacillati</taxon>
        <taxon>Actinomycetota</taxon>
        <taxon>Actinomycetes</taxon>
        <taxon>Mycobacteriales</taxon>
        <taxon>Corynebacteriaceae</taxon>
        <taxon>Corynebacterium</taxon>
    </lineage>
</organism>
<dbReference type="FunFam" id="1.10.150.20:FF:000006">
    <property type="entry name" value="DNA ligase"/>
    <property type="match status" value="1"/>
</dbReference>
<dbReference type="SMART" id="SM00532">
    <property type="entry name" value="LIGANc"/>
    <property type="match status" value="1"/>
</dbReference>
<dbReference type="GO" id="GO:0006281">
    <property type="term" value="P:DNA repair"/>
    <property type="evidence" value="ECO:0007669"/>
    <property type="project" value="UniProtKB-KW"/>
</dbReference>
<proteinExistence type="inferred from homology"/>
<dbReference type="InterPro" id="IPR012340">
    <property type="entry name" value="NA-bd_OB-fold"/>
</dbReference>
<dbReference type="InterPro" id="IPR010994">
    <property type="entry name" value="RuvA_2-like"/>
</dbReference>
<dbReference type="EC" id="6.5.1.2" evidence="10"/>
<dbReference type="SUPFAM" id="SSF50249">
    <property type="entry name" value="Nucleic acid-binding proteins"/>
    <property type="match status" value="1"/>
</dbReference>
<evidence type="ECO:0000256" key="6">
    <source>
        <dbReference type="ARBA" id="ARBA00022842"/>
    </source>
</evidence>
<evidence type="ECO:0000256" key="1">
    <source>
        <dbReference type="ARBA" id="ARBA00022598"/>
    </source>
</evidence>
<feature type="binding site" evidence="10">
    <location>
        <position position="397"/>
    </location>
    <ligand>
        <name>NAD(+)</name>
        <dbReference type="ChEBI" id="CHEBI:57540"/>
    </ligand>
</feature>
<dbReference type="InterPro" id="IPR001679">
    <property type="entry name" value="DNA_ligase"/>
</dbReference>
<comment type="catalytic activity">
    <reaction evidence="9 10">
        <text>NAD(+) + (deoxyribonucleotide)n-3'-hydroxyl + 5'-phospho-(deoxyribonucleotide)m = (deoxyribonucleotide)n+m + AMP + beta-nicotinamide D-nucleotide.</text>
        <dbReference type="EC" id="6.5.1.2"/>
    </reaction>
</comment>
<feature type="binding site" evidence="10">
    <location>
        <begin position="143"/>
        <end position="147"/>
    </location>
    <ligand>
        <name>NAD(+)</name>
        <dbReference type="ChEBI" id="CHEBI:57540"/>
    </ligand>
</feature>
<dbReference type="HAMAP" id="MF_01588">
    <property type="entry name" value="DNA_ligase_A"/>
    <property type="match status" value="1"/>
</dbReference>
<dbReference type="Pfam" id="PF00533">
    <property type="entry name" value="BRCT"/>
    <property type="match status" value="1"/>
</dbReference>
<dbReference type="InterPro" id="IPR041663">
    <property type="entry name" value="DisA/LigA_HHH"/>
</dbReference>
<feature type="binding site" evidence="10">
    <location>
        <position position="281"/>
    </location>
    <ligand>
        <name>NAD(+)</name>
        <dbReference type="ChEBI" id="CHEBI:57540"/>
    </ligand>
</feature>
<dbReference type="PROSITE" id="PS01055">
    <property type="entry name" value="DNA_LIGASE_N1"/>
    <property type="match status" value="1"/>
</dbReference>
<sequence length="790" mass="86123">MWCVVHLVQHVQRYVSPRKQSTAFRAVTPGRMTPPSSPRRAQLTGTAGSVVFSGDTTTPGRCDPDHPGPEYSDMELISKQKHHRTASPVRIRVRTTLNRVSEPKQTTSPTASPDDPAERWSALAAEIRHHRDLYYYREPVITDAEFDTMMRELQSLEAEHPEVVTGPSPTTEVAQPPVNSPFRNVAHREQMLSLDNVFDGGELKEWLDRTPSETYLTELKIDGASIDLLYLDGRLETALTRGDGVTGEDITHNARTISDIPDRLSGTEEFPVPAVVEIRGEIFITVEDFATMNADRQAEGKKMFANPRNAAAGAMRQKNPAETAKRPLKLICHGLGAREGFEPASQHDAYRAIEAWGLPVSPYTKQVHSAEEVIAQVGYWGEHRHDATHEMDGLVVKVDSLDEQEDLGATSRAPRWAIAYKYPPEEAMTTVESIRIGMGRTGRATPFAVMSPTPVAGSTVSMATLHNPTEAHRKGIRLGDRVMIRKAGEVIPEVLGPVEDVRDGSEREFVFSSVCPECGTPLAPTKEGDADWRCPNTRYCPGQLQNRLNYLAGRGAFDIDALGERAASDLIASGVLPDEGRLFSLSADDLTSTNAYTTKAGKLNRPGELLLDNLEEAKQVDLWRVITALSIRHVGPTAAKALAATLQSIPAIDKASVEEMAEIDGVGGIIAQSVKDWFAVDWHREIVDAWADAGVRMEQIVEASDLPEQTLAGLTVVVTGSLENFDRTSAKEAVESRGGKAAGSVSKNTDFLVAGEKAGSKLTKAEDLGVPVLDEAGFEKLLAEGPDAVR</sequence>
<dbReference type="GO" id="GO:0006260">
    <property type="term" value="P:DNA replication"/>
    <property type="evidence" value="ECO:0007669"/>
    <property type="project" value="UniProtKB-KW"/>
</dbReference>
<feature type="binding site" evidence="10">
    <location>
        <position position="241"/>
    </location>
    <ligand>
        <name>NAD(+)</name>
        <dbReference type="ChEBI" id="CHEBI:57540"/>
    </ligand>
</feature>
<gene>
    <name evidence="13" type="primary">lig</name>
    <name evidence="10" type="synonym">ligA</name>
    <name evidence="13" type="ordered locus">CVAR_1805</name>
</gene>
<dbReference type="GO" id="GO:0003911">
    <property type="term" value="F:DNA ligase (NAD+) activity"/>
    <property type="evidence" value="ECO:0007669"/>
    <property type="project" value="UniProtKB-UniRule"/>
</dbReference>
<feature type="binding site" evidence="10">
    <location>
        <position position="540"/>
    </location>
    <ligand>
        <name>Zn(2+)</name>
        <dbReference type="ChEBI" id="CHEBI:29105"/>
    </ligand>
</feature>
<feature type="binding site" evidence="10">
    <location>
        <position position="515"/>
    </location>
    <ligand>
        <name>Zn(2+)</name>
        <dbReference type="ChEBI" id="CHEBI:29105"/>
    </ligand>
</feature>
<dbReference type="CDD" id="cd00114">
    <property type="entry name" value="LIGANc"/>
    <property type="match status" value="1"/>
</dbReference>
<dbReference type="SUPFAM" id="SSF52113">
    <property type="entry name" value="BRCT domain"/>
    <property type="match status" value="1"/>
</dbReference>
<keyword evidence="3 10" id="KW-0479">Metal-binding</keyword>
<keyword evidence="2 10" id="KW-0235">DNA replication</keyword>
<dbReference type="FunFam" id="3.40.50.10190:FF:000054">
    <property type="entry name" value="DNA ligase"/>
    <property type="match status" value="1"/>
</dbReference>
<evidence type="ECO:0000256" key="9">
    <source>
        <dbReference type="ARBA" id="ARBA00034005"/>
    </source>
</evidence>
<feature type="binding site" evidence="10">
    <location>
        <position position="534"/>
    </location>
    <ligand>
        <name>Zn(2+)</name>
        <dbReference type="ChEBI" id="CHEBI:29105"/>
    </ligand>
</feature>
<feature type="binding site" evidence="10">
    <location>
        <position position="421"/>
    </location>
    <ligand>
        <name>NAD(+)</name>
        <dbReference type="ChEBI" id="CHEBI:57540"/>
    </ligand>
</feature>
<evidence type="ECO:0000259" key="12">
    <source>
        <dbReference type="PROSITE" id="PS50172"/>
    </source>
</evidence>
<keyword evidence="10" id="KW-0464">Manganese</keyword>
<dbReference type="AlphaFoldDB" id="G0HEU5"/>
<evidence type="ECO:0000256" key="5">
    <source>
        <dbReference type="ARBA" id="ARBA00022833"/>
    </source>
</evidence>
<dbReference type="InterPro" id="IPR004149">
    <property type="entry name" value="Znf_DNAligase_C4"/>
</dbReference>
<accession>G0HEU5</accession>
<dbReference type="InterPro" id="IPR004150">
    <property type="entry name" value="NAD_DNA_ligase_OB"/>
</dbReference>
<evidence type="ECO:0000256" key="2">
    <source>
        <dbReference type="ARBA" id="ARBA00022705"/>
    </source>
</evidence>
<dbReference type="NCBIfam" id="TIGR00575">
    <property type="entry name" value="dnlj"/>
    <property type="match status" value="1"/>
</dbReference>
<dbReference type="eggNOG" id="COG0272">
    <property type="taxonomic scope" value="Bacteria"/>
</dbReference>
<reference evidence="13 14" key="1">
    <citation type="journal article" date="2011" name="BMC Genomics">
        <title>Complete genome sequence of Corynebacterium variabile DSM 44702 isolated from the surface of smear-ripened cheeses and insights into cheese ripening and flavor generation.</title>
        <authorList>
            <person name="Schroeder J."/>
            <person name="Maus I."/>
            <person name="Trost E."/>
            <person name="Tauch A."/>
        </authorList>
    </citation>
    <scope>NUCLEOTIDE SEQUENCE [LARGE SCALE GENOMIC DNA]</scope>
    <source>
        <strain evidence="14">DSM 44702 / JCM 12073 / NCIMB 30131</strain>
    </source>
</reference>
<dbReference type="InterPro" id="IPR013839">
    <property type="entry name" value="DNAligase_adenylation"/>
</dbReference>
<name>G0HEU5_CORVD</name>
<feature type="region of interest" description="Disordered" evidence="11">
    <location>
        <begin position="28"/>
        <end position="65"/>
    </location>
</feature>
<evidence type="ECO:0000256" key="8">
    <source>
        <dbReference type="ARBA" id="ARBA00023204"/>
    </source>
</evidence>
<keyword evidence="4 10" id="KW-0227">DNA damage</keyword>
<keyword evidence="5 10" id="KW-0862">Zinc</keyword>
<dbReference type="Gene3D" id="6.20.10.30">
    <property type="match status" value="1"/>
</dbReference>
<dbReference type="Pfam" id="PF03120">
    <property type="entry name" value="OB_DNA_ligase"/>
    <property type="match status" value="1"/>
</dbReference>
<dbReference type="Gene3D" id="3.30.470.30">
    <property type="entry name" value="DNA ligase/mRNA capping enzyme"/>
    <property type="match status" value="1"/>
</dbReference>
<dbReference type="NCBIfam" id="NF005932">
    <property type="entry name" value="PRK07956.1"/>
    <property type="match status" value="1"/>
</dbReference>
<dbReference type="PROSITE" id="PS50172">
    <property type="entry name" value="BRCT"/>
    <property type="match status" value="1"/>
</dbReference>
<dbReference type="GO" id="GO:0005829">
    <property type="term" value="C:cytosol"/>
    <property type="evidence" value="ECO:0007669"/>
    <property type="project" value="TreeGrafter"/>
</dbReference>
<dbReference type="HOGENOM" id="CLU_007764_2_1_11"/>
<keyword evidence="8 10" id="KW-0234">DNA repair</keyword>
<dbReference type="Pfam" id="PF01653">
    <property type="entry name" value="DNA_ligase_aden"/>
    <property type="match status" value="1"/>
</dbReference>
<feature type="domain" description="BRCT" evidence="12">
    <location>
        <begin position="706"/>
        <end position="775"/>
    </location>
</feature>
<dbReference type="Pfam" id="PF03119">
    <property type="entry name" value="DNA_ligase_ZBD"/>
    <property type="match status" value="1"/>
</dbReference>
<dbReference type="InterPro" id="IPR018239">
    <property type="entry name" value="DNA_ligase_AS"/>
</dbReference>
<comment type="cofactor">
    <cofactor evidence="10">
        <name>Mg(2+)</name>
        <dbReference type="ChEBI" id="CHEBI:18420"/>
    </cofactor>
    <cofactor evidence="10">
        <name>Mn(2+)</name>
        <dbReference type="ChEBI" id="CHEBI:29035"/>
    </cofactor>
</comment>
<feature type="binding site" evidence="10">
    <location>
        <position position="218"/>
    </location>
    <ligand>
        <name>NAD(+)</name>
        <dbReference type="ChEBI" id="CHEBI:57540"/>
    </ligand>
</feature>
<feature type="compositionally biased region" description="Polar residues" evidence="11">
    <location>
        <begin position="97"/>
        <end position="111"/>
    </location>
</feature>
<protein>
    <recommendedName>
        <fullName evidence="10">DNA ligase</fullName>
        <ecNumber evidence="10">6.5.1.2</ecNumber>
    </recommendedName>
    <alternativeName>
        <fullName evidence="10">Polydeoxyribonucleotide synthase [NAD(+)]</fullName>
    </alternativeName>
</protein>
<keyword evidence="7 10" id="KW-0520">NAD</keyword>
<evidence type="ECO:0000256" key="7">
    <source>
        <dbReference type="ARBA" id="ARBA00023027"/>
    </source>
</evidence>
<evidence type="ECO:0000313" key="13">
    <source>
        <dbReference type="EMBL" id="AEK37157.1"/>
    </source>
</evidence>
<feature type="binding site" evidence="10">
    <location>
        <position position="518"/>
    </location>
    <ligand>
        <name>Zn(2+)</name>
        <dbReference type="ChEBI" id="CHEBI:29105"/>
    </ligand>
</feature>
<keyword evidence="1 10" id="KW-0436">Ligase</keyword>
<dbReference type="InterPro" id="IPR013840">
    <property type="entry name" value="DNAligase_N"/>
</dbReference>
<keyword evidence="6 10" id="KW-0460">Magnesium</keyword>
<dbReference type="STRING" id="858619.CVAR_1805"/>
<dbReference type="GO" id="GO:0046872">
    <property type="term" value="F:metal ion binding"/>
    <property type="evidence" value="ECO:0007669"/>
    <property type="project" value="UniProtKB-KW"/>
</dbReference>
<dbReference type="InterPro" id="IPR036420">
    <property type="entry name" value="BRCT_dom_sf"/>
</dbReference>
<dbReference type="RefSeq" id="WP_014010322.1">
    <property type="nucleotide sequence ID" value="NC_015859.1"/>
</dbReference>
<dbReference type="Proteomes" id="UP000006659">
    <property type="component" value="Chromosome"/>
</dbReference>
<dbReference type="PIRSF" id="PIRSF001604">
    <property type="entry name" value="LigA"/>
    <property type="match status" value="1"/>
</dbReference>